<dbReference type="EMBL" id="JBHLTL010000006">
    <property type="protein sequence ID" value="MFC0590007.1"/>
    <property type="molecule type" value="Genomic_DNA"/>
</dbReference>
<sequence length="141" mass="15536">MNGTNGQDNLRRMTASLPTGTDPLSVRQRIEGLERLLEGLFEVPLIGRRVGLDAIVGLVPGIGDAVTAAMGLYLVWEARNLGMSRLQVWRMIGNVGIDALVGAVPVAGDLFDFMYRSNSKNLKIIRRHLDKHHPHTRIIEG</sequence>
<comment type="caution">
    <text evidence="2">The sequence shown here is derived from an EMBL/GenBank/DDBJ whole genome shotgun (WGS) entry which is preliminary data.</text>
</comment>
<dbReference type="Proteomes" id="UP001589943">
    <property type="component" value="Unassembled WGS sequence"/>
</dbReference>
<keyword evidence="1" id="KW-0812">Transmembrane</keyword>
<dbReference type="PANTHER" id="PTHR35519:SF2">
    <property type="entry name" value="PH DOMAIN PROTEIN"/>
    <property type="match status" value="1"/>
</dbReference>
<proteinExistence type="predicted"/>
<keyword evidence="3" id="KW-1185">Reference proteome</keyword>
<gene>
    <name evidence="2" type="ORF">ACFFF7_11330</name>
</gene>
<feature type="transmembrane region" description="Helical" evidence="1">
    <location>
        <begin position="54"/>
        <end position="76"/>
    </location>
</feature>
<reference evidence="2 3" key="1">
    <citation type="submission" date="2024-09" db="EMBL/GenBank/DDBJ databases">
        <authorList>
            <person name="Sun Q."/>
            <person name="Mori K."/>
        </authorList>
    </citation>
    <scope>NUCLEOTIDE SEQUENCE [LARGE SCALE GENOMIC DNA]</scope>
    <source>
        <strain evidence="2 3">NCAIM B.02537</strain>
    </source>
</reference>
<dbReference type="PANTHER" id="PTHR35519">
    <property type="entry name" value="MEMBRANE PROTEINS"/>
    <property type="match status" value="1"/>
</dbReference>
<dbReference type="InterPro" id="IPR025187">
    <property type="entry name" value="DUF4112"/>
</dbReference>
<dbReference type="Pfam" id="PF13430">
    <property type="entry name" value="DUF4112"/>
    <property type="match status" value="1"/>
</dbReference>
<evidence type="ECO:0000313" key="3">
    <source>
        <dbReference type="Proteomes" id="UP001589943"/>
    </source>
</evidence>
<dbReference type="RefSeq" id="WP_379481461.1">
    <property type="nucleotide sequence ID" value="NZ_JBHLTL010000006.1"/>
</dbReference>
<protein>
    <submittedName>
        <fullName evidence="2">DUF4112 domain-containing protein</fullName>
    </submittedName>
</protein>
<organism evidence="2 3">
    <name type="scientific">Novosphingobium aquiterrae</name>
    <dbReference type="NCBI Taxonomy" id="624388"/>
    <lineage>
        <taxon>Bacteria</taxon>
        <taxon>Pseudomonadati</taxon>
        <taxon>Pseudomonadota</taxon>
        <taxon>Alphaproteobacteria</taxon>
        <taxon>Sphingomonadales</taxon>
        <taxon>Sphingomonadaceae</taxon>
        <taxon>Novosphingobium</taxon>
    </lineage>
</organism>
<accession>A0ABV6PKV0</accession>
<evidence type="ECO:0000256" key="1">
    <source>
        <dbReference type="SAM" id="Phobius"/>
    </source>
</evidence>
<evidence type="ECO:0000313" key="2">
    <source>
        <dbReference type="EMBL" id="MFC0590007.1"/>
    </source>
</evidence>
<name>A0ABV6PKV0_9SPHN</name>
<keyword evidence="1" id="KW-1133">Transmembrane helix</keyword>
<keyword evidence="1" id="KW-0472">Membrane</keyword>